<dbReference type="Gene3D" id="1.25.40.1010">
    <property type="match status" value="1"/>
</dbReference>
<evidence type="ECO:0000313" key="5">
    <source>
        <dbReference type="Proteomes" id="UP000678499"/>
    </source>
</evidence>
<evidence type="ECO:0000256" key="3">
    <source>
        <dbReference type="SAM" id="MobiDB-lite"/>
    </source>
</evidence>
<dbReference type="OrthoDB" id="10263032at2759"/>
<keyword evidence="5" id="KW-1185">Reference proteome</keyword>
<dbReference type="GO" id="GO:0031415">
    <property type="term" value="C:NatA complex"/>
    <property type="evidence" value="ECO:0007669"/>
    <property type="project" value="TreeGrafter"/>
</dbReference>
<reference evidence="4" key="1">
    <citation type="submission" date="2020-11" db="EMBL/GenBank/DDBJ databases">
        <authorList>
            <person name="Tran Van P."/>
        </authorList>
    </citation>
    <scope>NUCLEOTIDE SEQUENCE</scope>
</reference>
<proteinExistence type="predicted"/>
<feature type="region of interest" description="Disordered" evidence="3">
    <location>
        <begin position="15"/>
        <end position="92"/>
    </location>
</feature>
<organism evidence="4">
    <name type="scientific">Notodromas monacha</name>
    <dbReference type="NCBI Taxonomy" id="399045"/>
    <lineage>
        <taxon>Eukaryota</taxon>
        <taxon>Metazoa</taxon>
        <taxon>Ecdysozoa</taxon>
        <taxon>Arthropoda</taxon>
        <taxon>Crustacea</taxon>
        <taxon>Oligostraca</taxon>
        <taxon>Ostracoda</taxon>
        <taxon>Podocopa</taxon>
        <taxon>Podocopida</taxon>
        <taxon>Cypridocopina</taxon>
        <taxon>Cypridoidea</taxon>
        <taxon>Cyprididae</taxon>
        <taxon>Notodromas</taxon>
    </lineage>
</organism>
<accession>A0A7R9GDT4</accession>
<feature type="compositionally biased region" description="Polar residues" evidence="3">
    <location>
        <begin position="52"/>
        <end position="71"/>
    </location>
</feature>
<gene>
    <name evidence="4" type="ORF">NMOB1V02_LOCUS6424</name>
</gene>
<feature type="compositionally biased region" description="Basic and acidic residues" evidence="3">
    <location>
        <begin position="72"/>
        <end position="87"/>
    </location>
</feature>
<protein>
    <submittedName>
        <fullName evidence="4">Uncharacterized protein</fullName>
    </submittedName>
</protein>
<evidence type="ECO:0000256" key="2">
    <source>
        <dbReference type="ARBA" id="ARBA00022803"/>
    </source>
</evidence>
<dbReference type="PANTHER" id="PTHR22767:SF2">
    <property type="entry name" value="N(ALPHA)-ACETYLTRANSFERASE 15_16, ISOFORM A"/>
    <property type="match status" value="1"/>
</dbReference>
<dbReference type="InterPro" id="IPR021183">
    <property type="entry name" value="NatA_aux_su"/>
</dbReference>
<dbReference type="EMBL" id="OA883373">
    <property type="protein sequence ID" value="CAD7278727.1"/>
    <property type="molecule type" value="Genomic_DNA"/>
</dbReference>
<feature type="region of interest" description="Disordered" evidence="3">
    <location>
        <begin position="293"/>
        <end position="360"/>
    </location>
</feature>
<keyword evidence="2" id="KW-0802">TPR repeat</keyword>
<feature type="compositionally biased region" description="Polar residues" evidence="3">
    <location>
        <begin position="333"/>
        <end position="342"/>
    </location>
</feature>
<dbReference type="AlphaFoldDB" id="A0A7R9GDT4"/>
<feature type="compositionally biased region" description="Basic residues" evidence="3">
    <location>
        <begin position="31"/>
        <end position="41"/>
    </location>
</feature>
<dbReference type="EMBL" id="CAJPEX010001336">
    <property type="protein sequence ID" value="CAG0918879.1"/>
    <property type="molecule type" value="Genomic_DNA"/>
</dbReference>
<name>A0A7R9GDT4_9CRUS</name>
<evidence type="ECO:0000256" key="1">
    <source>
        <dbReference type="ARBA" id="ARBA00022737"/>
    </source>
</evidence>
<sequence>MPDVDVLLSIFVDHGGGKEVNNLDPSELRKLRNKQRKARKKAAQEEERAKQVQLSQNVQSKAKGTPNSANHQDGEADAPKKNDDLNPDKLSGVENPLEEALKFLTPLFQMLPNNPEIYCFGFEIYYRKQKPLLMLRSIKRLWQKDPEHPKFVSMVVRFAEFRKEHESEWPESVRQVVQSECSAMYGEKEPKAFLHEILDRYKWSVPHRHECSKMMYFLDPSSQRESIALATEIERGVEKVKLLDCEAVLESLLEGEFGDDVTSEMEAYKIKCRSRFPIARAFRTPEELLEAPSEKVVNNGGGIPDEWETTDEKAPTAGGDGSGGGDDDDSSSNNVTVANTKNGDGLKQGDARNHQVGVVH</sequence>
<dbReference type="Pfam" id="PF12569">
    <property type="entry name" value="NatA_aux_su"/>
    <property type="match status" value="1"/>
</dbReference>
<dbReference type="PANTHER" id="PTHR22767">
    <property type="entry name" value="N-TERMINAL ACETYLTRANSFERASE-RELATED"/>
    <property type="match status" value="1"/>
</dbReference>
<keyword evidence="1" id="KW-0677">Repeat</keyword>
<dbReference type="Proteomes" id="UP000678499">
    <property type="component" value="Unassembled WGS sequence"/>
</dbReference>
<evidence type="ECO:0000313" key="4">
    <source>
        <dbReference type="EMBL" id="CAD7278727.1"/>
    </source>
</evidence>